<reference evidence="9 10" key="1">
    <citation type="journal article" date="2007" name="Archaea">
        <title>The genome of Hyperthermus butylicus: a sulfur-reducing, peptide fermenting, neutrophilic Crenarchaeote growing up to 108 degrees C.</title>
        <authorList>
            <person name="Brugger K."/>
            <person name="Chen L."/>
            <person name="Stark M."/>
            <person name="Zibat A."/>
            <person name="Redder P."/>
            <person name="Ruepp A."/>
            <person name="Awayez M."/>
            <person name="She Q."/>
            <person name="Garrett R.A."/>
            <person name="Klenk H.P."/>
        </authorList>
    </citation>
    <scope>NUCLEOTIDE SEQUENCE [LARGE SCALE GENOMIC DNA]</scope>
    <source>
        <strain evidence="10">DSM 5456 / JCM 9403 / PLM1-5</strain>
    </source>
</reference>
<feature type="transmembrane region" description="Helical" evidence="7">
    <location>
        <begin position="39"/>
        <end position="56"/>
    </location>
</feature>
<feature type="domain" description="Major facilitator superfamily (MFS) profile" evidence="8">
    <location>
        <begin position="9"/>
        <end position="398"/>
    </location>
</feature>
<dbReference type="InterPro" id="IPR011701">
    <property type="entry name" value="MFS"/>
</dbReference>
<name>A2BML5_HYPBU</name>
<dbReference type="KEGG" id="hbu:Hbut_1401"/>
<feature type="transmembrane region" description="Helical" evidence="7">
    <location>
        <begin position="100"/>
        <end position="126"/>
    </location>
</feature>
<keyword evidence="4 7" id="KW-0812">Transmembrane</keyword>
<evidence type="ECO:0000256" key="6">
    <source>
        <dbReference type="ARBA" id="ARBA00023136"/>
    </source>
</evidence>
<evidence type="ECO:0000256" key="5">
    <source>
        <dbReference type="ARBA" id="ARBA00022989"/>
    </source>
</evidence>
<dbReference type="PROSITE" id="PS50850">
    <property type="entry name" value="MFS"/>
    <property type="match status" value="1"/>
</dbReference>
<comment type="subcellular location">
    <subcellularLocation>
        <location evidence="1">Cell membrane</location>
        <topology evidence="1">Multi-pass membrane protein</topology>
    </subcellularLocation>
</comment>
<dbReference type="EMBL" id="CP000493">
    <property type="protein sequence ID" value="ABM81225.1"/>
    <property type="molecule type" value="Genomic_DNA"/>
</dbReference>
<dbReference type="InterPro" id="IPR020846">
    <property type="entry name" value="MFS_dom"/>
</dbReference>
<keyword evidence="3" id="KW-1003">Cell membrane</keyword>
<protein>
    <submittedName>
        <fullName evidence="9">Conserved archaeal protein</fullName>
    </submittedName>
</protein>
<feature type="transmembrane region" description="Helical" evidence="7">
    <location>
        <begin position="77"/>
        <end position="94"/>
    </location>
</feature>
<feature type="transmembrane region" description="Helical" evidence="7">
    <location>
        <begin position="138"/>
        <end position="157"/>
    </location>
</feature>
<dbReference type="InterPro" id="IPR036259">
    <property type="entry name" value="MFS_trans_sf"/>
</dbReference>
<dbReference type="GO" id="GO:0005886">
    <property type="term" value="C:plasma membrane"/>
    <property type="evidence" value="ECO:0007669"/>
    <property type="project" value="UniProtKB-SubCell"/>
</dbReference>
<dbReference type="eggNOG" id="arCOG05728">
    <property type="taxonomic scope" value="Archaea"/>
</dbReference>
<gene>
    <name evidence="9" type="ordered locus">Hbut_1401</name>
</gene>
<dbReference type="InterPro" id="IPR050171">
    <property type="entry name" value="MFS_Transporters"/>
</dbReference>
<evidence type="ECO:0000256" key="3">
    <source>
        <dbReference type="ARBA" id="ARBA00022475"/>
    </source>
</evidence>
<evidence type="ECO:0000259" key="8">
    <source>
        <dbReference type="PROSITE" id="PS50850"/>
    </source>
</evidence>
<accession>A2BML5</accession>
<sequence length="407" mass="42077">MAPGCPVSLLAVVIGSVFLASIGFGLSRLALAKYLRDDLGASALVVSSLTSWFMGARAFSSILSGIAADTLPSARRMLMILPLGLTAVIVYTIPSLESPIAILFLNALWGFLSGAVWPVVQTAAAMLAGPWSSTVMSVYFASGSLGTTAGQYLYGVLTVDNPGAVRLSALFFASSAAMLAYVSHAAPAAGIRGRRRSRSGLKAVLGTLRRDRFASWILLSALAAGYLSGLLREFLYVYLGEVYGLDRQELASTLALADLAAFAVGLAVGQLADRLGVAPVIAAVLATGLAGSLALGLSTSLPVAMIGLALALTATRSSLPLTRNAAAFSAEYRATLVGASNTLSNIGHLASPIIAGKLYDTLYGSTIAGIRGEATPFLTAAILLAPTLALYPVCVRTKQYTRPVDRV</sequence>
<dbReference type="SUPFAM" id="SSF103473">
    <property type="entry name" value="MFS general substrate transporter"/>
    <property type="match status" value="1"/>
</dbReference>
<dbReference type="Pfam" id="PF07690">
    <property type="entry name" value="MFS_1"/>
    <property type="match status" value="1"/>
</dbReference>
<keyword evidence="6 7" id="KW-0472">Membrane</keyword>
<feature type="transmembrane region" description="Helical" evidence="7">
    <location>
        <begin position="169"/>
        <end position="192"/>
    </location>
</feature>
<evidence type="ECO:0000313" key="9">
    <source>
        <dbReference type="EMBL" id="ABM81225.1"/>
    </source>
</evidence>
<proteinExistence type="predicted"/>
<dbReference type="AlphaFoldDB" id="A2BML5"/>
<keyword evidence="2" id="KW-0813">Transport</keyword>
<evidence type="ECO:0000256" key="1">
    <source>
        <dbReference type="ARBA" id="ARBA00004651"/>
    </source>
</evidence>
<feature type="transmembrane region" description="Helical" evidence="7">
    <location>
        <begin position="7"/>
        <end position="27"/>
    </location>
</feature>
<dbReference type="GO" id="GO:0022857">
    <property type="term" value="F:transmembrane transporter activity"/>
    <property type="evidence" value="ECO:0007669"/>
    <property type="project" value="InterPro"/>
</dbReference>
<dbReference type="EnsemblBacteria" id="ABM81225">
    <property type="protein sequence ID" value="ABM81225"/>
    <property type="gene ID" value="Hbut_1401"/>
</dbReference>
<evidence type="ECO:0000256" key="2">
    <source>
        <dbReference type="ARBA" id="ARBA00022448"/>
    </source>
</evidence>
<feature type="transmembrane region" description="Helical" evidence="7">
    <location>
        <begin position="250"/>
        <end position="268"/>
    </location>
</feature>
<dbReference type="Proteomes" id="UP000002593">
    <property type="component" value="Chromosome"/>
</dbReference>
<feature type="transmembrane region" description="Helical" evidence="7">
    <location>
        <begin position="275"/>
        <end position="295"/>
    </location>
</feature>
<evidence type="ECO:0000256" key="4">
    <source>
        <dbReference type="ARBA" id="ARBA00022692"/>
    </source>
</evidence>
<feature type="transmembrane region" description="Helical" evidence="7">
    <location>
        <begin position="213"/>
        <end position="230"/>
    </location>
</feature>
<evidence type="ECO:0000256" key="7">
    <source>
        <dbReference type="SAM" id="Phobius"/>
    </source>
</evidence>
<dbReference type="PANTHER" id="PTHR23517">
    <property type="entry name" value="RESISTANCE PROTEIN MDTM, PUTATIVE-RELATED-RELATED"/>
    <property type="match status" value="1"/>
</dbReference>
<organism evidence="9 10">
    <name type="scientific">Hyperthermus butylicus (strain DSM 5456 / JCM 9403 / PLM1-5)</name>
    <dbReference type="NCBI Taxonomy" id="415426"/>
    <lineage>
        <taxon>Archaea</taxon>
        <taxon>Thermoproteota</taxon>
        <taxon>Thermoprotei</taxon>
        <taxon>Desulfurococcales</taxon>
        <taxon>Pyrodictiaceae</taxon>
        <taxon>Hyperthermus</taxon>
    </lineage>
</organism>
<keyword evidence="5 7" id="KW-1133">Transmembrane helix</keyword>
<keyword evidence="10" id="KW-1185">Reference proteome</keyword>
<dbReference type="HOGENOM" id="CLU_695625_0_0_2"/>
<dbReference type="Gene3D" id="1.20.1250.20">
    <property type="entry name" value="MFS general substrate transporter like domains"/>
    <property type="match status" value="2"/>
</dbReference>
<evidence type="ECO:0000313" key="10">
    <source>
        <dbReference type="Proteomes" id="UP000002593"/>
    </source>
</evidence>